<feature type="compositionally biased region" description="Low complexity" evidence="1">
    <location>
        <begin position="677"/>
        <end position="696"/>
    </location>
</feature>
<dbReference type="RefSeq" id="WP_013189078.1">
    <property type="nucleotide sequence ID" value="NZ_CP068112.1"/>
</dbReference>
<accession>A0A2X2YYG8</accession>
<organism evidence="3 4">
    <name type="scientific">Mobiluncus curtisii</name>
    <dbReference type="NCBI Taxonomy" id="2051"/>
    <lineage>
        <taxon>Bacteria</taxon>
        <taxon>Bacillati</taxon>
        <taxon>Actinomycetota</taxon>
        <taxon>Actinomycetes</taxon>
        <taxon>Actinomycetales</taxon>
        <taxon>Actinomycetaceae</taxon>
        <taxon>Mobiluncus</taxon>
    </lineage>
</organism>
<sequence>MFDDWLTFPSNGVAWAFQIFTKYGPLPILLSIFILMVPLRPQVPRAMPMHHRRALIQMGWTFRVAISFALIAVMFSPAVLISMYNSGLLSENAFNSMNTMLVLLIGVAFLVPYLLMIHVWFPRPLNWIPNHNWVISPRFRIRAWMVYILIWIATEIMLVVGGVVFEKPNASISGEEIMASAGYYLIEGAIFLSMAIYIQYRISWRNPVPGVPLAVDMALRREDLNNVQKFCTFILGAGVSRCLQFLAQLQYESGPFAISAVSLLLSWAVSLSSLALACIPTWWFMRKLDPSRRLMKELKIEILSDKRDPKLFTLENFRNMLDYNEDELIKGSVPQPKKNYFLTVLDNPQKDLLTAPGSGSAPEEVAQAFSYMAKVAARAGVGLSPEERQGLAEIRQAVRELVEHRVALNEGVASSLIPVDPAIVRDPNSNPGETVDLPEEHEEESANLDSGLANLLGQSVNDTAVGLDSQTLQEWGEFYKEKDAMERQEKAWEKQKEMQELAVKTFGFDPYAYDPYGYANPYGGYGNPYGDFGMDPYAQPYVDSYSYGTTSPYADLYGDPGYADPYGGYGFDPYGYNGGYWQMDPSAAEAYGAYPWGWSGGTPTIPGGQPYGYLDAGGTNGVPGEVPGNPVAPPDSGFAAPGVPNAPGALSVPNVPVEPGAPTPLPASGTPGIPMQTNTPLPGAATTGAMPGGNAPLPGTPSPPQAPAVPENPARPADLVNPANPATPENQSVPGYPFLARTMEGYSTVGAPVAPSLHPLVNAGQLGAQVATPQVNPVSLGAQGSGAPVNPGQPVPPADPRFVQNPGMVNAAGPNQPHPAQPYAPANAETAEETIDPRAVYPPTFAKPRPAPRPYEEFVEDEAEIEELP</sequence>
<protein>
    <submittedName>
        <fullName evidence="3">Uncharacterized protein</fullName>
    </submittedName>
</protein>
<dbReference type="GeneID" id="55565144"/>
<feature type="transmembrane region" description="Helical" evidence="2">
    <location>
        <begin position="20"/>
        <end position="39"/>
    </location>
</feature>
<feature type="transmembrane region" description="Helical" evidence="2">
    <location>
        <begin position="257"/>
        <end position="285"/>
    </location>
</feature>
<feature type="transmembrane region" description="Helical" evidence="2">
    <location>
        <begin position="60"/>
        <end position="81"/>
    </location>
</feature>
<feature type="region of interest" description="Disordered" evidence="1">
    <location>
        <begin position="836"/>
        <end position="855"/>
    </location>
</feature>
<keyword evidence="2" id="KW-0812">Transmembrane</keyword>
<dbReference type="EMBL" id="UASJ01000001">
    <property type="protein sequence ID" value="SQB65515.1"/>
    <property type="molecule type" value="Genomic_DNA"/>
</dbReference>
<gene>
    <name evidence="3" type="ORF">NCTC11820_01583</name>
</gene>
<feature type="transmembrane region" description="Helical" evidence="2">
    <location>
        <begin position="177"/>
        <end position="198"/>
    </location>
</feature>
<name>A0A2X2YYG8_9ACTO</name>
<reference evidence="3 4" key="1">
    <citation type="submission" date="2018-06" db="EMBL/GenBank/DDBJ databases">
        <authorList>
            <consortium name="Pathogen Informatics"/>
            <person name="Doyle S."/>
        </authorList>
    </citation>
    <scope>NUCLEOTIDE SEQUENCE [LARGE SCALE GENOMIC DNA]</scope>
    <source>
        <strain evidence="3 4">NCTC11820</strain>
    </source>
</reference>
<keyword evidence="2" id="KW-1133">Transmembrane helix</keyword>
<feature type="transmembrane region" description="Helical" evidence="2">
    <location>
        <begin position="141"/>
        <end position="165"/>
    </location>
</feature>
<proteinExistence type="predicted"/>
<evidence type="ECO:0000256" key="1">
    <source>
        <dbReference type="SAM" id="MobiDB-lite"/>
    </source>
</evidence>
<evidence type="ECO:0000313" key="4">
    <source>
        <dbReference type="Proteomes" id="UP000250245"/>
    </source>
</evidence>
<evidence type="ECO:0000313" key="3">
    <source>
        <dbReference type="EMBL" id="SQB65515.1"/>
    </source>
</evidence>
<feature type="region of interest" description="Disordered" evidence="1">
    <location>
        <begin position="784"/>
        <end position="831"/>
    </location>
</feature>
<dbReference type="Proteomes" id="UP000250245">
    <property type="component" value="Unassembled WGS sequence"/>
</dbReference>
<feature type="region of interest" description="Disordered" evidence="1">
    <location>
        <begin position="618"/>
        <end position="733"/>
    </location>
</feature>
<feature type="region of interest" description="Disordered" evidence="1">
    <location>
        <begin position="423"/>
        <end position="444"/>
    </location>
</feature>
<feature type="compositionally biased region" description="Pro residues" evidence="1">
    <location>
        <begin position="698"/>
        <end position="707"/>
    </location>
</feature>
<evidence type="ECO:0000256" key="2">
    <source>
        <dbReference type="SAM" id="Phobius"/>
    </source>
</evidence>
<feature type="transmembrane region" description="Helical" evidence="2">
    <location>
        <begin position="101"/>
        <end position="121"/>
    </location>
</feature>
<keyword evidence="2" id="KW-0472">Membrane</keyword>
<dbReference type="AlphaFoldDB" id="A0A2X2YYG8"/>